<reference evidence="1 2" key="1">
    <citation type="submission" date="2024-09" db="EMBL/GenBank/DDBJ databases">
        <title>Chromosome-scale assembly of Riccia sorocarpa.</title>
        <authorList>
            <person name="Paukszto L."/>
        </authorList>
    </citation>
    <scope>NUCLEOTIDE SEQUENCE [LARGE SCALE GENOMIC DNA]</scope>
    <source>
        <strain evidence="1">LP-2024</strain>
        <tissue evidence="1">Aerial parts of the thallus</tissue>
    </source>
</reference>
<dbReference type="EMBL" id="JBJQOH010000007">
    <property type="protein sequence ID" value="KAL3678532.1"/>
    <property type="molecule type" value="Genomic_DNA"/>
</dbReference>
<proteinExistence type="predicted"/>
<accession>A0ABD3GK60</accession>
<dbReference type="Pfam" id="PF05056">
    <property type="entry name" value="DUF674"/>
    <property type="match status" value="2"/>
</dbReference>
<evidence type="ECO:0000313" key="1">
    <source>
        <dbReference type="EMBL" id="KAL3678532.1"/>
    </source>
</evidence>
<name>A0ABD3GK60_9MARC</name>
<evidence type="ECO:0000313" key="2">
    <source>
        <dbReference type="Proteomes" id="UP001633002"/>
    </source>
</evidence>
<dbReference type="AlphaFoldDB" id="A0ABD3GK60"/>
<organism evidence="1 2">
    <name type="scientific">Riccia sorocarpa</name>
    <dbReference type="NCBI Taxonomy" id="122646"/>
    <lineage>
        <taxon>Eukaryota</taxon>
        <taxon>Viridiplantae</taxon>
        <taxon>Streptophyta</taxon>
        <taxon>Embryophyta</taxon>
        <taxon>Marchantiophyta</taxon>
        <taxon>Marchantiopsida</taxon>
        <taxon>Marchantiidae</taxon>
        <taxon>Marchantiales</taxon>
        <taxon>Ricciaceae</taxon>
        <taxon>Riccia</taxon>
    </lineage>
</organism>
<dbReference type="InterPro" id="IPR007750">
    <property type="entry name" value="DUF674"/>
</dbReference>
<keyword evidence="2" id="KW-1185">Reference proteome</keyword>
<comment type="caution">
    <text evidence="1">The sequence shown here is derived from an EMBL/GenBank/DDBJ whole genome shotgun (WGS) entry which is preliminary data.</text>
</comment>
<sequence>MSFQPPSEAKPEKCVKVMAQRSRSLKRVLYLECGKDFADILLSLLVMPVGAILKVLEEAGSSRHIDSGMRKLYISLWELESLTFCVDKRGLIDPCPPFKSNGYLSLTSSVRYTCAVCKGFLRENITFIIKEDLSILKPSTISSMAILKADNLNNFQDMDMKEVTVGRQEVLHLVQAALTSSQPLSEVFEPFFNNCLNCFID</sequence>
<dbReference type="Proteomes" id="UP001633002">
    <property type="component" value="Unassembled WGS sequence"/>
</dbReference>
<dbReference type="PANTHER" id="PTHR33103">
    <property type="entry name" value="OS01G0153900 PROTEIN"/>
    <property type="match status" value="1"/>
</dbReference>
<protein>
    <submittedName>
        <fullName evidence="1">Uncharacterized protein</fullName>
    </submittedName>
</protein>
<gene>
    <name evidence="1" type="ORF">R1sor_021488</name>
</gene>
<dbReference type="PANTHER" id="PTHR33103:SF19">
    <property type="entry name" value="OS09G0544700 PROTEIN"/>
    <property type="match status" value="1"/>
</dbReference>